<evidence type="ECO:0000256" key="3">
    <source>
        <dbReference type="SAM" id="Coils"/>
    </source>
</evidence>
<dbReference type="InterPro" id="IPR006143">
    <property type="entry name" value="RND_pump_MFP"/>
</dbReference>
<feature type="region of interest" description="Disordered" evidence="4">
    <location>
        <begin position="366"/>
        <end position="474"/>
    </location>
</feature>
<evidence type="ECO:0000259" key="6">
    <source>
        <dbReference type="Pfam" id="PF25876"/>
    </source>
</evidence>
<evidence type="ECO:0000313" key="11">
    <source>
        <dbReference type="Proteomes" id="UP001218412"/>
    </source>
</evidence>
<keyword evidence="11" id="KW-1185">Reference proteome</keyword>
<feature type="domain" description="Multidrug resistance protein MdtA-like barrel-sandwich hybrid" evidence="7">
    <location>
        <begin position="63"/>
        <end position="203"/>
    </location>
</feature>
<dbReference type="InterPro" id="IPR058627">
    <property type="entry name" value="MdtA-like_C"/>
</dbReference>
<evidence type="ECO:0000259" key="7">
    <source>
        <dbReference type="Pfam" id="PF25917"/>
    </source>
</evidence>
<proteinExistence type="inferred from homology"/>
<dbReference type="RefSeq" id="WP_336385783.1">
    <property type="nucleotide sequence ID" value="NZ_CP067134.1"/>
</dbReference>
<feature type="domain" description="Multidrug resistance protein MdtA-like C-terminal permuted SH3" evidence="9">
    <location>
        <begin position="301"/>
        <end position="362"/>
    </location>
</feature>
<dbReference type="InterPro" id="IPR058626">
    <property type="entry name" value="MdtA-like_b-barrel"/>
</dbReference>
<feature type="signal peptide" evidence="5">
    <location>
        <begin position="1"/>
        <end position="25"/>
    </location>
</feature>
<feature type="compositionally biased region" description="Low complexity" evidence="4">
    <location>
        <begin position="378"/>
        <end position="468"/>
    </location>
</feature>
<sequence length="474" mass="48482">MKTLTLILVLAGALSVQVAAMPARAQQQGGEAPPPAVTVQTLHGSDVTLTASLPGRVVASAEAELRPQVNGIIMERLFEEGSPVKAGDPLYRIDPRSYEAGVAQAEAALAQAQAQAESARRDAERVAELRDRRVASEQTQDSAVAARDAAEAAVKAAEAQLQSARIELDRTTITAPIDGVIGLAQASQGALVTASQASPLAVIRKIDPVRVDVTQSAAEIIRWQRQGPAASLPKGADRTVTLRLADGSTYDRTGSLTAAEPHVDEMTGLITLRMEVPNPEGLLLPGMYVLADIPQAELKGAILAPQEGVTRDRRGRPVAMVVNADNVVEERKLEIVQDRGNQWIVREGLAEGDRIVVAGLQKIGPGMTVTPEERAPQAADSAETPTDAAADAPPAADAAAGEAPAGESPTDAAPTDAAPADTAPADTAPAGEAPADNAPAGDAQSADAAAAAAPAAADTAAPDAAAAETDADSN</sequence>
<dbReference type="NCBIfam" id="TIGR01730">
    <property type="entry name" value="RND_mfp"/>
    <property type="match status" value="1"/>
</dbReference>
<feature type="domain" description="Multidrug resistance protein MdtA-like beta-barrel" evidence="8">
    <location>
        <begin position="208"/>
        <end position="293"/>
    </location>
</feature>
<dbReference type="InterPro" id="IPR058625">
    <property type="entry name" value="MdtA-like_BSH"/>
</dbReference>
<evidence type="ECO:0000313" key="10">
    <source>
        <dbReference type="EMBL" id="WCR09481.1"/>
    </source>
</evidence>
<dbReference type="Pfam" id="PF25944">
    <property type="entry name" value="Beta-barrel_RND"/>
    <property type="match status" value="1"/>
</dbReference>
<comment type="similarity">
    <text evidence="2">Belongs to the membrane fusion protein (MFP) (TC 8.A.1) family.</text>
</comment>
<dbReference type="Pfam" id="PF25876">
    <property type="entry name" value="HH_MFP_RND"/>
    <property type="match status" value="1"/>
</dbReference>
<evidence type="ECO:0000256" key="1">
    <source>
        <dbReference type="ARBA" id="ARBA00004196"/>
    </source>
</evidence>
<dbReference type="InterPro" id="IPR058624">
    <property type="entry name" value="MdtA-like_HH"/>
</dbReference>
<evidence type="ECO:0000256" key="5">
    <source>
        <dbReference type="SAM" id="SignalP"/>
    </source>
</evidence>
<keyword evidence="5" id="KW-0732">Signal</keyword>
<evidence type="ECO:0000259" key="8">
    <source>
        <dbReference type="Pfam" id="PF25944"/>
    </source>
</evidence>
<dbReference type="PANTHER" id="PTHR30158">
    <property type="entry name" value="ACRA/E-RELATED COMPONENT OF DRUG EFFLUX TRANSPORTER"/>
    <property type="match status" value="1"/>
</dbReference>
<dbReference type="Pfam" id="PF25917">
    <property type="entry name" value="BSH_RND"/>
    <property type="match status" value="1"/>
</dbReference>
<reference evidence="10 11" key="1">
    <citation type="submission" date="2021-01" db="EMBL/GenBank/DDBJ databases">
        <title>Biogeographic distribution of Paracoccus.</title>
        <authorList>
            <person name="Hollensteiner J."/>
            <person name="Leineberger J."/>
            <person name="Brinkhoff T."/>
            <person name="Daniel R."/>
        </authorList>
    </citation>
    <scope>NUCLEOTIDE SEQUENCE [LARGE SCALE GENOMIC DNA]</scope>
    <source>
        <strain evidence="10 11">LMG25392</strain>
    </source>
</reference>
<evidence type="ECO:0000256" key="4">
    <source>
        <dbReference type="SAM" id="MobiDB-lite"/>
    </source>
</evidence>
<feature type="domain" description="Multidrug resistance protein MdtA-like alpha-helical hairpin" evidence="6">
    <location>
        <begin position="103"/>
        <end position="171"/>
    </location>
</feature>
<feature type="chain" id="PRO_5047351928" evidence="5">
    <location>
        <begin position="26"/>
        <end position="474"/>
    </location>
</feature>
<evidence type="ECO:0000259" key="9">
    <source>
        <dbReference type="Pfam" id="PF25967"/>
    </source>
</evidence>
<comment type="subcellular location">
    <subcellularLocation>
        <location evidence="1">Cell envelope</location>
    </subcellularLocation>
</comment>
<feature type="coiled-coil region" evidence="3">
    <location>
        <begin position="102"/>
        <end position="174"/>
    </location>
</feature>
<dbReference type="Gene3D" id="2.40.30.170">
    <property type="match status" value="1"/>
</dbReference>
<dbReference type="SUPFAM" id="SSF111369">
    <property type="entry name" value="HlyD-like secretion proteins"/>
    <property type="match status" value="1"/>
</dbReference>
<name>A0ABY7SR40_9RHOB</name>
<dbReference type="Pfam" id="PF25967">
    <property type="entry name" value="RND-MFP_C"/>
    <property type="match status" value="1"/>
</dbReference>
<protein>
    <submittedName>
        <fullName evidence="10">Efflux RND transporter periplasmic adaptor subunit</fullName>
    </submittedName>
</protein>
<accession>A0ABY7SR40</accession>
<dbReference type="Proteomes" id="UP001218412">
    <property type="component" value="Chromosome"/>
</dbReference>
<dbReference type="Gene3D" id="2.40.420.20">
    <property type="match status" value="1"/>
</dbReference>
<dbReference type="EMBL" id="CP067134">
    <property type="protein sequence ID" value="WCR09481.1"/>
    <property type="molecule type" value="Genomic_DNA"/>
</dbReference>
<dbReference type="Gene3D" id="1.10.287.470">
    <property type="entry name" value="Helix hairpin bin"/>
    <property type="match status" value="1"/>
</dbReference>
<evidence type="ECO:0000256" key="2">
    <source>
        <dbReference type="ARBA" id="ARBA00009477"/>
    </source>
</evidence>
<organism evidence="10 11">
    <name type="scientific">Paracoccus stylophorae</name>
    <dbReference type="NCBI Taxonomy" id="659350"/>
    <lineage>
        <taxon>Bacteria</taxon>
        <taxon>Pseudomonadati</taxon>
        <taxon>Pseudomonadota</taxon>
        <taxon>Alphaproteobacteria</taxon>
        <taxon>Rhodobacterales</taxon>
        <taxon>Paracoccaceae</taxon>
        <taxon>Paracoccus</taxon>
    </lineage>
</organism>
<dbReference type="PANTHER" id="PTHR30158:SF3">
    <property type="entry name" value="MULTIDRUG EFFLUX PUMP SUBUNIT ACRA-RELATED"/>
    <property type="match status" value="1"/>
</dbReference>
<gene>
    <name evidence="10" type="ORF">JHW45_10120</name>
</gene>
<dbReference type="Gene3D" id="2.40.50.100">
    <property type="match status" value="1"/>
</dbReference>
<keyword evidence="3" id="KW-0175">Coiled coil</keyword>